<proteinExistence type="predicted"/>
<sequence>MLLEIVHAVPAHLCPGPNRLTTRRHLHIRVWLWQSQQGKSTPVHKPRRCCTCMKEQQASCVGETCKKKGQPVVNRRPASPRVLAPLPETHMPWKGVVDSRPQHSDLHVACVHACVHWSSGTGQLHRKNMVPLNPARQNCPGPPVSRLSVPVFLHLHLCLEVPQLVFEFRTCSCRQSEPLSLPRAHNPKASGVAARATPNRGFLLPRRSPTLPSDISARRRSGTHLLNLY</sequence>
<evidence type="ECO:0000313" key="2">
    <source>
        <dbReference type="Proteomes" id="UP000235786"/>
    </source>
</evidence>
<reference evidence="1 2" key="1">
    <citation type="submission" date="2016-04" db="EMBL/GenBank/DDBJ databases">
        <title>A degradative enzymes factory behind the ericoid mycorrhizal symbiosis.</title>
        <authorList>
            <consortium name="DOE Joint Genome Institute"/>
            <person name="Martino E."/>
            <person name="Morin E."/>
            <person name="Grelet G."/>
            <person name="Kuo A."/>
            <person name="Kohler A."/>
            <person name="Daghino S."/>
            <person name="Barry K."/>
            <person name="Choi C."/>
            <person name="Cichocki N."/>
            <person name="Clum A."/>
            <person name="Copeland A."/>
            <person name="Hainaut M."/>
            <person name="Haridas S."/>
            <person name="Labutti K."/>
            <person name="Lindquist E."/>
            <person name="Lipzen A."/>
            <person name="Khouja H.-R."/>
            <person name="Murat C."/>
            <person name="Ohm R."/>
            <person name="Olson A."/>
            <person name="Spatafora J."/>
            <person name="Veneault-Fourrey C."/>
            <person name="Henrissat B."/>
            <person name="Grigoriev I."/>
            <person name="Martin F."/>
            <person name="Perotto S."/>
        </authorList>
    </citation>
    <scope>NUCLEOTIDE SEQUENCE [LARGE SCALE GENOMIC DNA]</scope>
    <source>
        <strain evidence="1 2">F</strain>
    </source>
</reference>
<gene>
    <name evidence="1" type="ORF">L207DRAFT_297160</name>
</gene>
<evidence type="ECO:0000313" key="1">
    <source>
        <dbReference type="EMBL" id="PMD43420.1"/>
    </source>
</evidence>
<keyword evidence="2" id="KW-1185">Reference proteome</keyword>
<accession>A0A2J6RY33</accession>
<dbReference type="AlphaFoldDB" id="A0A2J6RY33"/>
<organism evidence="1 2">
    <name type="scientific">Hyaloscypha variabilis (strain UAMH 11265 / GT02V1 / F)</name>
    <name type="common">Meliniomyces variabilis</name>
    <dbReference type="NCBI Taxonomy" id="1149755"/>
    <lineage>
        <taxon>Eukaryota</taxon>
        <taxon>Fungi</taxon>
        <taxon>Dikarya</taxon>
        <taxon>Ascomycota</taxon>
        <taxon>Pezizomycotina</taxon>
        <taxon>Leotiomycetes</taxon>
        <taxon>Helotiales</taxon>
        <taxon>Hyaloscyphaceae</taxon>
        <taxon>Hyaloscypha</taxon>
        <taxon>Hyaloscypha variabilis</taxon>
    </lineage>
</organism>
<dbReference type="Proteomes" id="UP000235786">
    <property type="component" value="Unassembled WGS sequence"/>
</dbReference>
<name>A0A2J6RY33_HYAVF</name>
<dbReference type="EMBL" id="KZ613942">
    <property type="protein sequence ID" value="PMD43420.1"/>
    <property type="molecule type" value="Genomic_DNA"/>
</dbReference>
<protein>
    <submittedName>
        <fullName evidence="1">Uncharacterized protein</fullName>
    </submittedName>
</protein>